<feature type="compositionally biased region" description="Gly residues" evidence="1">
    <location>
        <begin position="28"/>
        <end position="64"/>
    </location>
</feature>
<feature type="region of interest" description="Disordered" evidence="1">
    <location>
        <begin position="25"/>
        <end position="78"/>
    </location>
</feature>
<dbReference type="RefSeq" id="WP_190786550.1">
    <property type="nucleotide sequence ID" value="NZ_JACXLC010000001.1"/>
</dbReference>
<feature type="region of interest" description="Disordered" evidence="1">
    <location>
        <begin position="244"/>
        <end position="266"/>
    </location>
</feature>
<keyword evidence="3" id="KW-1185">Reference proteome</keyword>
<evidence type="ECO:0000313" key="2">
    <source>
        <dbReference type="EMBL" id="MBD2840970.1"/>
    </source>
</evidence>
<gene>
    <name evidence="2" type="ORF">IB285_01735</name>
</gene>
<sequence>MHNKFRPLTNEELALVSGGNEIVVTGTPPGGGGGGGGGGWGWGWGDGGGGGSGGYDGGGGGGGGGDDDPPPPPPGMDEETEIIVEGTVEALQADIQSYLDELGHDFDIKVGDQTFRASDLVESLDELGKVFDAYEAYQLTDDLLNGDAGLADAIAFVGALAVGAGVTAAAGPLAGFAAGVAAGYLLPGAANYVVDHLATAYDTVLAEAVDSTGYQPANPNWGPATQTYDFLLYIFGIPNNPGPGSDPYYPPPGGGGGGFDPHYNIP</sequence>
<evidence type="ECO:0000313" key="3">
    <source>
        <dbReference type="Proteomes" id="UP000635384"/>
    </source>
</evidence>
<proteinExistence type="predicted"/>
<dbReference type="Proteomes" id="UP000635384">
    <property type="component" value="Unassembled WGS sequence"/>
</dbReference>
<comment type="caution">
    <text evidence="2">The sequence shown here is derived from an EMBL/GenBank/DDBJ whole genome shotgun (WGS) entry which is preliminary data.</text>
</comment>
<accession>A0ABR8KKZ8</accession>
<evidence type="ECO:0000256" key="1">
    <source>
        <dbReference type="SAM" id="MobiDB-lite"/>
    </source>
</evidence>
<dbReference type="EMBL" id="JACXLC010000001">
    <property type="protein sequence ID" value="MBD2840970.1"/>
    <property type="molecule type" value="Genomic_DNA"/>
</dbReference>
<organism evidence="2 3">
    <name type="scientific">Erythrobacter rubeus</name>
    <dbReference type="NCBI Taxonomy" id="2760803"/>
    <lineage>
        <taxon>Bacteria</taxon>
        <taxon>Pseudomonadati</taxon>
        <taxon>Pseudomonadota</taxon>
        <taxon>Alphaproteobacteria</taxon>
        <taxon>Sphingomonadales</taxon>
        <taxon>Erythrobacteraceae</taxon>
        <taxon>Erythrobacter/Porphyrobacter group</taxon>
        <taxon>Erythrobacter</taxon>
    </lineage>
</organism>
<protein>
    <submittedName>
        <fullName evidence="2">Uncharacterized protein</fullName>
    </submittedName>
</protein>
<name>A0ABR8KKZ8_9SPHN</name>
<reference evidence="2 3" key="1">
    <citation type="submission" date="2020-09" db="EMBL/GenBank/DDBJ databases">
        <authorList>
            <person name="Yoon J.-W."/>
        </authorList>
    </citation>
    <scope>NUCLEOTIDE SEQUENCE [LARGE SCALE GENOMIC DNA]</scope>
    <source>
        <strain evidence="2 3">KMU-140</strain>
    </source>
</reference>